<dbReference type="HAMAP" id="MF_00122">
    <property type="entry name" value="GatC"/>
    <property type="match status" value="1"/>
</dbReference>
<keyword evidence="1" id="KW-0436">Ligase</keyword>
<comment type="catalytic activity">
    <reaction evidence="1">
        <text>L-aspartyl-tRNA(Asn) + L-glutamine + ATP + H2O = L-asparaginyl-tRNA(Asn) + L-glutamate + ADP + phosphate + 2 H(+)</text>
        <dbReference type="Rhea" id="RHEA:14513"/>
        <dbReference type="Rhea" id="RHEA-COMP:9674"/>
        <dbReference type="Rhea" id="RHEA-COMP:9677"/>
        <dbReference type="ChEBI" id="CHEBI:15377"/>
        <dbReference type="ChEBI" id="CHEBI:15378"/>
        <dbReference type="ChEBI" id="CHEBI:29985"/>
        <dbReference type="ChEBI" id="CHEBI:30616"/>
        <dbReference type="ChEBI" id="CHEBI:43474"/>
        <dbReference type="ChEBI" id="CHEBI:58359"/>
        <dbReference type="ChEBI" id="CHEBI:78515"/>
        <dbReference type="ChEBI" id="CHEBI:78516"/>
        <dbReference type="ChEBI" id="CHEBI:456216"/>
    </reaction>
</comment>
<dbReference type="GO" id="GO:0006412">
    <property type="term" value="P:translation"/>
    <property type="evidence" value="ECO:0007669"/>
    <property type="project" value="UniProtKB-UniRule"/>
</dbReference>
<protein>
    <recommendedName>
        <fullName evidence="1">Aspartyl/glutamyl-tRNA(Asn/Gln) amidotransferase subunit C</fullName>
        <shortName evidence="1">Asp/Glu-ADT subunit C</shortName>
        <ecNumber evidence="1">6.3.5.-</ecNumber>
    </recommendedName>
</protein>
<comment type="similarity">
    <text evidence="1">Belongs to the GatC family.</text>
</comment>
<keyword evidence="1" id="KW-0648">Protein biosynthesis</keyword>
<evidence type="ECO:0000256" key="1">
    <source>
        <dbReference type="HAMAP-Rule" id="MF_00122"/>
    </source>
</evidence>
<keyword evidence="1" id="KW-0547">Nucleotide-binding</keyword>
<comment type="catalytic activity">
    <reaction evidence="1">
        <text>L-glutamyl-tRNA(Gln) + L-glutamine + ATP + H2O = L-glutaminyl-tRNA(Gln) + L-glutamate + ADP + phosphate + H(+)</text>
        <dbReference type="Rhea" id="RHEA:17521"/>
        <dbReference type="Rhea" id="RHEA-COMP:9681"/>
        <dbReference type="Rhea" id="RHEA-COMP:9684"/>
        <dbReference type="ChEBI" id="CHEBI:15377"/>
        <dbReference type="ChEBI" id="CHEBI:15378"/>
        <dbReference type="ChEBI" id="CHEBI:29985"/>
        <dbReference type="ChEBI" id="CHEBI:30616"/>
        <dbReference type="ChEBI" id="CHEBI:43474"/>
        <dbReference type="ChEBI" id="CHEBI:58359"/>
        <dbReference type="ChEBI" id="CHEBI:78520"/>
        <dbReference type="ChEBI" id="CHEBI:78521"/>
        <dbReference type="ChEBI" id="CHEBI:456216"/>
    </reaction>
</comment>
<dbReference type="RefSeq" id="WP_294893660.1">
    <property type="nucleotide sequence ID" value="NZ_DLUI01000143.1"/>
</dbReference>
<dbReference type="SUPFAM" id="SSF141000">
    <property type="entry name" value="Glu-tRNAGln amidotransferase C subunit"/>
    <property type="match status" value="1"/>
</dbReference>
<proteinExistence type="inferred from homology"/>
<comment type="subunit">
    <text evidence="1">Heterotrimer of A, B and C subunits.</text>
</comment>
<dbReference type="PANTHER" id="PTHR15004">
    <property type="entry name" value="GLUTAMYL-TRNA(GLN) AMIDOTRANSFERASE SUBUNIT C, MITOCHONDRIAL"/>
    <property type="match status" value="1"/>
</dbReference>
<dbReference type="AlphaFoldDB" id="A0A2D3WF09"/>
<reference evidence="2 3" key="1">
    <citation type="journal article" date="2017" name="Front. Microbiol.">
        <title>Comparative Genomic Analysis of the Class Epsilonproteobacteria and Proposed Reclassification to Epsilonbacteraeota (phyl. nov.).</title>
        <authorList>
            <person name="Waite D.W."/>
            <person name="Vanwonterghem I."/>
            <person name="Rinke C."/>
            <person name="Parks D.H."/>
            <person name="Zhang Y."/>
            <person name="Takai K."/>
            <person name="Sievert S.M."/>
            <person name="Simon J."/>
            <person name="Campbell B.J."/>
            <person name="Hanson T.E."/>
            <person name="Woyke T."/>
            <person name="Klotz M.G."/>
            <person name="Hugenholtz P."/>
        </authorList>
    </citation>
    <scope>NUCLEOTIDE SEQUENCE [LARGE SCALE GENOMIC DNA]</scope>
    <source>
        <strain evidence="2">UBA12443</strain>
    </source>
</reference>
<gene>
    <name evidence="1" type="primary">gatC</name>
    <name evidence="2" type="ORF">CFH83_09885</name>
</gene>
<dbReference type="GO" id="GO:0005524">
    <property type="term" value="F:ATP binding"/>
    <property type="evidence" value="ECO:0007669"/>
    <property type="project" value="UniProtKB-KW"/>
</dbReference>
<dbReference type="NCBIfam" id="TIGR00135">
    <property type="entry name" value="gatC"/>
    <property type="match status" value="1"/>
</dbReference>
<dbReference type="GO" id="GO:0016740">
    <property type="term" value="F:transferase activity"/>
    <property type="evidence" value="ECO:0007669"/>
    <property type="project" value="UniProtKB-KW"/>
</dbReference>
<dbReference type="GO" id="GO:0070681">
    <property type="term" value="P:glutaminyl-tRNAGln biosynthesis via transamidation"/>
    <property type="evidence" value="ECO:0007669"/>
    <property type="project" value="TreeGrafter"/>
</dbReference>
<comment type="function">
    <text evidence="1">Allows the formation of correctly charged Asn-tRNA(Asn) or Gln-tRNA(Gln) through the transamidation of misacylated Asp-tRNA(Asn) or Glu-tRNA(Gln) in organisms which lack either or both of asparaginyl-tRNA or glutaminyl-tRNA synthetases. The reaction takes place in the presence of glutamine and ATP through an activated phospho-Asp-tRNA(Asn) or phospho-Glu-tRNA(Gln).</text>
</comment>
<dbReference type="GO" id="GO:0050566">
    <property type="term" value="F:asparaginyl-tRNA synthase (glutamine-hydrolyzing) activity"/>
    <property type="evidence" value="ECO:0007669"/>
    <property type="project" value="RHEA"/>
</dbReference>
<dbReference type="PANTHER" id="PTHR15004:SF0">
    <property type="entry name" value="GLUTAMYL-TRNA(GLN) AMIDOTRANSFERASE SUBUNIT C, MITOCHONDRIAL"/>
    <property type="match status" value="1"/>
</dbReference>
<dbReference type="Gene3D" id="1.10.20.60">
    <property type="entry name" value="Glu-tRNAGln amidotransferase C subunit, N-terminal domain"/>
    <property type="match status" value="1"/>
</dbReference>
<accession>A0A2D3WF09</accession>
<evidence type="ECO:0000313" key="3">
    <source>
        <dbReference type="Proteomes" id="UP000228859"/>
    </source>
</evidence>
<dbReference type="Pfam" id="PF02686">
    <property type="entry name" value="GatC"/>
    <property type="match status" value="1"/>
</dbReference>
<dbReference type="InterPro" id="IPR036113">
    <property type="entry name" value="Asp/Glu-ADT_sf_sub_c"/>
</dbReference>
<dbReference type="GO" id="GO:0050567">
    <property type="term" value="F:glutaminyl-tRNA synthase (glutamine-hydrolyzing) activity"/>
    <property type="evidence" value="ECO:0007669"/>
    <property type="project" value="UniProtKB-UniRule"/>
</dbReference>
<sequence length="96" mass="10854">MQIDETLLQRLEKLSYLQIPQEHREEMIAQLSEIVSFVDNLSELSTDGVDASFAMSDAATALREDIGSVDRTINDDILSHAPHSQEHFFIVPKIIE</sequence>
<name>A0A2D3WF09_9BACT</name>
<dbReference type="Proteomes" id="UP000228859">
    <property type="component" value="Unassembled WGS sequence"/>
</dbReference>
<keyword evidence="1" id="KW-0067">ATP-binding</keyword>
<dbReference type="InterPro" id="IPR003837">
    <property type="entry name" value="GatC"/>
</dbReference>
<evidence type="ECO:0000313" key="2">
    <source>
        <dbReference type="EMBL" id="DAB37660.1"/>
    </source>
</evidence>
<comment type="caution">
    <text evidence="2">The sequence shown here is derived from an EMBL/GenBank/DDBJ whole genome shotgun (WGS) entry which is preliminary data.</text>
</comment>
<dbReference type="EMBL" id="DLUI01000143">
    <property type="protein sequence ID" value="DAB37660.1"/>
    <property type="molecule type" value="Genomic_DNA"/>
</dbReference>
<organism evidence="2 3">
    <name type="scientific">Sulfuricurvum kujiense</name>
    <dbReference type="NCBI Taxonomy" id="148813"/>
    <lineage>
        <taxon>Bacteria</taxon>
        <taxon>Pseudomonadati</taxon>
        <taxon>Campylobacterota</taxon>
        <taxon>Epsilonproteobacteria</taxon>
        <taxon>Campylobacterales</taxon>
        <taxon>Sulfurimonadaceae</taxon>
        <taxon>Sulfuricurvum</taxon>
    </lineage>
</organism>
<dbReference type="GO" id="GO:0006450">
    <property type="term" value="P:regulation of translational fidelity"/>
    <property type="evidence" value="ECO:0007669"/>
    <property type="project" value="InterPro"/>
</dbReference>
<keyword evidence="2" id="KW-0808">Transferase</keyword>
<dbReference type="EC" id="6.3.5.-" evidence="1"/>